<sequence>MLRSLYSGISGMKVNQTKLDVIGNNLANVSTTAFKGSRVNFSTTISQTLGSASAASDSLGGVNGKQVGLGAQIASIDKIMSQGSMQSTSRSLDVAVDGSGYFMVAAGPELTGGTNDKITIDDNGIDAMPANSSVAYTRDGSFVLDNEGNLLTSKGYRVLGFAMKTTDTKNNNNGDNIRPDGTVLYVESNNNTVSVDNQLVSLKIPDKVTKIDKAGKETQVAVKSFNISADGLITGVLETGEITALGQIAMSSFKNEVGLTDIGNNMYEPSGSSGAAIISSGKNSPTNRNSSGYGDILQGYLEMSGVDMAEQFTDMIVATKAFQAAGKTITTGDEILSEIINLKR</sequence>
<keyword evidence="8" id="KW-0969">Cilium</keyword>
<dbReference type="InterPro" id="IPR037925">
    <property type="entry name" value="FlgE/F/G-like"/>
</dbReference>
<dbReference type="RefSeq" id="WP_186835454.1">
    <property type="nucleotide sequence ID" value="NZ_JACOOQ010000019.1"/>
</dbReference>
<comment type="caution">
    <text evidence="8">The sequence shown here is derived from an EMBL/GenBank/DDBJ whole genome shotgun (WGS) entry which is preliminary data.</text>
</comment>
<reference evidence="8" key="1">
    <citation type="submission" date="2020-08" db="EMBL/GenBank/DDBJ databases">
        <title>Genome public.</title>
        <authorList>
            <person name="Liu C."/>
            <person name="Sun Q."/>
        </authorList>
    </citation>
    <scope>NUCLEOTIDE SEQUENCE</scope>
    <source>
        <strain evidence="8">NSJ-42</strain>
    </source>
</reference>
<evidence type="ECO:0000313" key="8">
    <source>
        <dbReference type="EMBL" id="MBC5640902.1"/>
    </source>
</evidence>
<dbReference type="InterPro" id="IPR010930">
    <property type="entry name" value="Flg_bb/hook_C_dom"/>
</dbReference>
<dbReference type="SUPFAM" id="SSF117143">
    <property type="entry name" value="Flagellar hook protein flgE"/>
    <property type="match status" value="1"/>
</dbReference>
<dbReference type="GO" id="GO:0005829">
    <property type="term" value="C:cytosol"/>
    <property type="evidence" value="ECO:0007669"/>
    <property type="project" value="TreeGrafter"/>
</dbReference>
<gene>
    <name evidence="8" type="ORF">H8R92_10795</name>
</gene>
<protein>
    <recommendedName>
        <fullName evidence="4">Flagellar hook protein FlgE</fullName>
    </recommendedName>
</protein>
<dbReference type="GO" id="GO:0071978">
    <property type="term" value="P:bacterial-type flagellum-dependent swarming motility"/>
    <property type="evidence" value="ECO:0007669"/>
    <property type="project" value="TreeGrafter"/>
</dbReference>
<dbReference type="InterPro" id="IPR020013">
    <property type="entry name" value="Flagellar_FlgE/F/G"/>
</dbReference>
<dbReference type="PANTHER" id="PTHR30435">
    <property type="entry name" value="FLAGELLAR PROTEIN"/>
    <property type="match status" value="1"/>
</dbReference>
<evidence type="ECO:0000259" key="7">
    <source>
        <dbReference type="Pfam" id="PF22692"/>
    </source>
</evidence>
<dbReference type="Proteomes" id="UP000662088">
    <property type="component" value="Unassembled WGS sequence"/>
</dbReference>
<dbReference type="Pfam" id="PF22692">
    <property type="entry name" value="LlgE_F_G_D1"/>
    <property type="match status" value="1"/>
</dbReference>
<evidence type="ECO:0000259" key="5">
    <source>
        <dbReference type="Pfam" id="PF00460"/>
    </source>
</evidence>
<dbReference type="InterPro" id="IPR001444">
    <property type="entry name" value="Flag_bb_rod_N"/>
</dbReference>
<dbReference type="GO" id="GO:0009424">
    <property type="term" value="C:bacterial-type flagellum hook"/>
    <property type="evidence" value="ECO:0007669"/>
    <property type="project" value="TreeGrafter"/>
</dbReference>
<evidence type="ECO:0000313" key="9">
    <source>
        <dbReference type="Proteomes" id="UP000662088"/>
    </source>
</evidence>
<dbReference type="AlphaFoldDB" id="A0A8I0DPV9"/>
<dbReference type="EMBL" id="JACOOQ010000019">
    <property type="protein sequence ID" value="MBC5640902.1"/>
    <property type="molecule type" value="Genomic_DNA"/>
</dbReference>
<comment type="subcellular location">
    <subcellularLocation>
        <location evidence="1 4">Bacterial flagellum basal body</location>
    </subcellularLocation>
</comment>
<evidence type="ECO:0000256" key="4">
    <source>
        <dbReference type="RuleBase" id="RU362116"/>
    </source>
</evidence>
<keyword evidence="8" id="KW-0966">Cell projection</keyword>
<proteinExistence type="inferred from homology"/>
<dbReference type="InterPro" id="IPR019776">
    <property type="entry name" value="Flagellar_basal_body_rod_CS"/>
</dbReference>
<feature type="domain" description="Flagellar hook protein FlgE/F/G-like D1" evidence="7">
    <location>
        <begin position="131"/>
        <end position="233"/>
    </location>
</feature>
<accession>A0A8I0DPV9</accession>
<keyword evidence="9" id="KW-1185">Reference proteome</keyword>
<dbReference type="NCBIfam" id="TIGR03506">
    <property type="entry name" value="FlgEFG_subfam"/>
    <property type="match status" value="2"/>
</dbReference>
<feature type="domain" description="Flagellar basal-body/hook protein C-terminal" evidence="6">
    <location>
        <begin position="298"/>
        <end position="342"/>
    </location>
</feature>
<dbReference type="PROSITE" id="PS00588">
    <property type="entry name" value="FLAGELLA_BB_ROD"/>
    <property type="match status" value="1"/>
</dbReference>
<dbReference type="InterPro" id="IPR053967">
    <property type="entry name" value="LlgE_F_G-like_D1"/>
</dbReference>
<keyword evidence="3 4" id="KW-0975">Bacterial flagellum</keyword>
<name>A0A8I0DPV9_9CLOT</name>
<dbReference type="GO" id="GO:0009425">
    <property type="term" value="C:bacterial-type flagellum basal body"/>
    <property type="evidence" value="ECO:0007669"/>
    <property type="project" value="UniProtKB-SubCell"/>
</dbReference>
<dbReference type="PANTHER" id="PTHR30435:SF1">
    <property type="entry name" value="FLAGELLAR HOOK PROTEIN FLGE"/>
    <property type="match status" value="1"/>
</dbReference>
<comment type="function">
    <text evidence="4">A flexible structure which links the flagellar filament to the drive apparatus in the basal body.</text>
</comment>
<comment type="similarity">
    <text evidence="2 4">Belongs to the flagella basal body rod proteins family.</text>
</comment>
<dbReference type="Pfam" id="PF00460">
    <property type="entry name" value="Flg_bb_rod"/>
    <property type="match status" value="1"/>
</dbReference>
<organism evidence="8 9">
    <name type="scientific">Clostridium lentum</name>
    <dbReference type="NCBI Taxonomy" id="2763037"/>
    <lineage>
        <taxon>Bacteria</taxon>
        <taxon>Bacillati</taxon>
        <taxon>Bacillota</taxon>
        <taxon>Clostridia</taxon>
        <taxon>Eubacteriales</taxon>
        <taxon>Clostridiaceae</taxon>
        <taxon>Clostridium</taxon>
    </lineage>
</organism>
<evidence type="ECO:0000256" key="2">
    <source>
        <dbReference type="ARBA" id="ARBA00009677"/>
    </source>
</evidence>
<evidence type="ECO:0000259" key="6">
    <source>
        <dbReference type="Pfam" id="PF06429"/>
    </source>
</evidence>
<dbReference type="Pfam" id="PF06429">
    <property type="entry name" value="Flg_bbr_C"/>
    <property type="match status" value="1"/>
</dbReference>
<keyword evidence="8" id="KW-0282">Flagellum</keyword>
<evidence type="ECO:0000256" key="1">
    <source>
        <dbReference type="ARBA" id="ARBA00004117"/>
    </source>
</evidence>
<feature type="domain" description="Flagellar basal body rod protein N-terminal" evidence="5">
    <location>
        <begin position="5"/>
        <end position="35"/>
    </location>
</feature>
<evidence type="ECO:0000256" key="3">
    <source>
        <dbReference type="ARBA" id="ARBA00023143"/>
    </source>
</evidence>